<name>A0A8S4C211_9ACAR</name>
<evidence type="ECO:0000256" key="4">
    <source>
        <dbReference type="ARBA" id="ARBA00075768"/>
    </source>
</evidence>
<dbReference type="CDD" id="cd00077">
    <property type="entry name" value="HDc"/>
    <property type="match status" value="1"/>
</dbReference>
<dbReference type="Pfam" id="PF02824">
    <property type="entry name" value="TGS"/>
    <property type="match status" value="1"/>
</dbReference>
<dbReference type="EMBL" id="CAJVAF010000340">
    <property type="protein sequence ID" value="CAG7599085.1"/>
    <property type="molecule type" value="Genomic_DNA"/>
</dbReference>
<dbReference type="InterPro" id="IPR033655">
    <property type="entry name" value="TGS_RelA/SpoT"/>
</dbReference>
<dbReference type="FunFam" id="3.10.20.30:FF:000002">
    <property type="entry name" value="GTP pyrophosphokinase (RelA/SpoT)"/>
    <property type="match status" value="1"/>
</dbReference>
<dbReference type="InterPro" id="IPR045865">
    <property type="entry name" value="ACT-like_dom_sf"/>
</dbReference>
<dbReference type="Gene3D" id="3.30.70.260">
    <property type="match status" value="1"/>
</dbReference>
<dbReference type="Pfam" id="PF13291">
    <property type="entry name" value="ACT_4"/>
    <property type="match status" value="1"/>
</dbReference>
<evidence type="ECO:0000313" key="10">
    <source>
        <dbReference type="Proteomes" id="UP000837675"/>
    </source>
</evidence>
<dbReference type="Gene3D" id="1.10.3210.10">
    <property type="entry name" value="Hypothetical protein af1432"/>
    <property type="match status" value="1"/>
</dbReference>
<dbReference type="InterPro" id="IPR012675">
    <property type="entry name" value="Beta-grasp_dom_sf"/>
</dbReference>
<dbReference type="GO" id="GO:0042594">
    <property type="term" value="P:response to starvation"/>
    <property type="evidence" value="ECO:0007669"/>
    <property type="project" value="TreeGrafter"/>
</dbReference>
<dbReference type="InterPro" id="IPR043519">
    <property type="entry name" value="NT_sf"/>
</dbReference>
<dbReference type="SUPFAM" id="SSF109604">
    <property type="entry name" value="HD-domain/PDEase-like"/>
    <property type="match status" value="1"/>
</dbReference>
<dbReference type="InterPro" id="IPR004095">
    <property type="entry name" value="TGS"/>
</dbReference>
<dbReference type="InterPro" id="IPR045600">
    <property type="entry name" value="RelA/SpoT_AH_RIS"/>
</dbReference>
<evidence type="ECO:0000259" key="7">
    <source>
        <dbReference type="PROSITE" id="PS51831"/>
    </source>
</evidence>
<comment type="similarity">
    <text evidence="1">Belongs to the RelA/SpoT family.</text>
</comment>
<sequence length="736" mass="83616">VSSDSFSEIVMDSTVLKKAHYLLQLISKNHPSADLVLIEKAIMFADQAHKGQLRASGEPYIIHPIAAAEILAEQKFDTASIITALLHDTVEDTNISCKDIAKEFSSEIAELVDGVTKLKKIDYQPIHIRQAENFRKLLLAMSKDLRVLLVKLADRIHNMQTLKSLKGKEKHLRIAHETMEVYAPLAERMGMHQFKNELEDLAFAIIYPEIRDSVKNRLSFLTIKDKFLIKKTKDKLLELIKNNGLKAEVSGRLKTPYSIWRKMERKKITFDQLSDIIAFRIIVPKVEDCYHVLGIIHLTYKIIINGFKDYISLPKANGYKSLHTLVVGEEQQRIEIQIRTYEMDEIAKFGLAAHWTYKNDVNVAENENSQFKWINELIDVLQHTTNPEEIIENTRLDLYSDQVFCFTPKGDLVPLPKGATAIDFAFAMHSKIGFTCVGAKINGRIARLDQTLQNGDQVEIVTNPNAIPMPAWENFAITGKARSAIKKFIRATQQSELINLGRVILIKTLQKTKRPYNELDLVQILKTFQKKTIDDLLFAIGRGTINKVDVLQAMYTHSEGSNIEKGGLSALSILRLPRHYRKLKKNDQIPIQGLIPGMNSVFANCCSPLPGDKIIGIIHPAQGIVIHAIGCSILNQYTDYPERWISLSWEGNKGDLYIGKMRILLLNHHGALAQVTTCIYEMDCNISYIKVIGKKMDLIEMIFDIEVKGVHQFNTILTAIKKLQFVHSIERFINQK</sequence>
<dbReference type="Pfam" id="PF13328">
    <property type="entry name" value="HD_4"/>
    <property type="match status" value="1"/>
</dbReference>
<evidence type="ECO:0000259" key="8">
    <source>
        <dbReference type="PROSITE" id="PS51880"/>
    </source>
</evidence>
<protein>
    <recommendedName>
        <fullName evidence="3">Putative GTP diphosphokinase RSH1, chloroplastic</fullName>
        <ecNumber evidence="2">2.7.6.5</ecNumber>
    </recommendedName>
    <alternativeName>
        <fullName evidence="4">RelA/SpoT homolog 1</fullName>
    </alternativeName>
    <alternativeName>
        <fullName evidence="5">ppGpp synthetase RSH1</fullName>
    </alternativeName>
</protein>
<dbReference type="PANTHER" id="PTHR21262">
    <property type="entry name" value="GUANOSINE-3',5'-BIS DIPHOSPHATE 3'-PYROPHOSPHOHYDROLASE"/>
    <property type="match status" value="1"/>
</dbReference>
<dbReference type="EC" id="2.7.6.5" evidence="2"/>
<dbReference type="InterPro" id="IPR004811">
    <property type="entry name" value="RelA/Spo_fam"/>
</dbReference>
<dbReference type="SMART" id="SM00471">
    <property type="entry name" value="HDc"/>
    <property type="match status" value="1"/>
</dbReference>
<evidence type="ECO:0000259" key="6">
    <source>
        <dbReference type="PROSITE" id="PS51671"/>
    </source>
</evidence>
<dbReference type="PROSITE" id="PS51831">
    <property type="entry name" value="HD"/>
    <property type="match status" value="1"/>
</dbReference>
<dbReference type="SUPFAM" id="SSF81271">
    <property type="entry name" value="TGS-like"/>
    <property type="match status" value="1"/>
</dbReference>
<evidence type="ECO:0000256" key="1">
    <source>
        <dbReference type="ARBA" id="ARBA00007476"/>
    </source>
</evidence>
<dbReference type="InterPro" id="IPR012676">
    <property type="entry name" value="TGS-like"/>
</dbReference>
<dbReference type="Gene3D" id="3.10.20.30">
    <property type="match status" value="1"/>
</dbReference>
<evidence type="ECO:0000256" key="2">
    <source>
        <dbReference type="ARBA" id="ARBA00013251"/>
    </source>
</evidence>
<dbReference type="GO" id="GO:0015969">
    <property type="term" value="P:guanosine tetraphosphate metabolic process"/>
    <property type="evidence" value="ECO:0007669"/>
    <property type="project" value="InterPro"/>
</dbReference>
<feature type="non-terminal residue" evidence="9">
    <location>
        <position position="1"/>
    </location>
</feature>
<feature type="domain" description="TGS" evidence="8">
    <location>
        <begin position="397"/>
        <end position="462"/>
    </location>
</feature>
<proteinExistence type="inferred from homology"/>
<dbReference type="InterPro" id="IPR007685">
    <property type="entry name" value="RelA_SpoT"/>
</dbReference>
<dbReference type="SMART" id="SM00954">
    <property type="entry name" value="RelA_SpoT"/>
    <property type="match status" value="1"/>
</dbReference>
<reference evidence="9" key="1">
    <citation type="submission" date="2021-06" db="EMBL/GenBank/DDBJ databases">
        <authorList>
            <person name="Nardi T."/>
            <person name="Nardi T."/>
        </authorList>
    </citation>
    <scope>NUCLEOTIDE SEQUENCE</scope>
</reference>
<dbReference type="GO" id="GO:0008728">
    <property type="term" value="F:GTP diphosphokinase activity"/>
    <property type="evidence" value="ECO:0007669"/>
    <property type="project" value="UniProtKB-EC"/>
</dbReference>
<dbReference type="FunFam" id="3.30.460.10:FF:000001">
    <property type="entry name" value="GTP pyrophosphokinase RelA"/>
    <property type="match status" value="1"/>
</dbReference>
<dbReference type="GO" id="GO:0005886">
    <property type="term" value="C:plasma membrane"/>
    <property type="evidence" value="ECO:0007669"/>
    <property type="project" value="TreeGrafter"/>
</dbReference>
<evidence type="ECO:0000313" key="9">
    <source>
        <dbReference type="EMBL" id="CAG7599085.1"/>
    </source>
</evidence>
<dbReference type="SUPFAM" id="SSF81301">
    <property type="entry name" value="Nucleotidyltransferase"/>
    <property type="match status" value="1"/>
</dbReference>
<dbReference type="PROSITE" id="PS51880">
    <property type="entry name" value="TGS"/>
    <property type="match status" value="1"/>
</dbReference>
<dbReference type="CDD" id="cd05399">
    <property type="entry name" value="NT_Rel-Spo_like"/>
    <property type="match status" value="1"/>
</dbReference>
<dbReference type="InterPro" id="IPR003607">
    <property type="entry name" value="HD/PDEase_dom"/>
</dbReference>
<gene>
    <name evidence="9" type="ORF">MHYMCMPASI_01067</name>
</gene>
<comment type="caution">
    <text evidence="9">The sequence shown here is derived from an EMBL/GenBank/DDBJ whole genome shotgun (WGS) entry which is preliminary data.</text>
</comment>
<dbReference type="CDD" id="cd01668">
    <property type="entry name" value="TGS_RSH"/>
    <property type="match status" value="1"/>
</dbReference>
<feature type="domain" description="ACT" evidence="6">
    <location>
        <begin position="660"/>
        <end position="734"/>
    </location>
</feature>
<dbReference type="Proteomes" id="UP000837675">
    <property type="component" value="Unassembled WGS sequence"/>
</dbReference>
<dbReference type="PROSITE" id="PS51671">
    <property type="entry name" value="ACT"/>
    <property type="match status" value="1"/>
</dbReference>
<dbReference type="SUPFAM" id="SSF55021">
    <property type="entry name" value="ACT-like"/>
    <property type="match status" value="1"/>
</dbReference>
<organism evidence="9 10">
    <name type="scientific">Hyalomma marginatum</name>
    <dbReference type="NCBI Taxonomy" id="34627"/>
    <lineage>
        <taxon>Eukaryota</taxon>
        <taxon>Metazoa</taxon>
        <taxon>Ecdysozoa</taxon>
        <taxon>Arthropoda</taxon>
        <taxon>Chelicerata</taxon>
        <taxon>Arachnida</taxon>
        <taxon>Acari</taxon>
        <taxon>Parasitiformes</taxon>
        <taxon>Ixodida</taxon>
        <taxon>Ixodoidea</taxon>
        <taxon>Ixodidae</taxon>
        <taxon>Hyalomminae</taxon>
        <taxon>Hyalomma</taxon>
    </lineage>
</organism>
<dbReference type="Gene3D" id="3.30.460.10">
    <property type="entry name" value="Beta Polymerase, domain 2"/>
    <property type="match status" value="1"/>
</dbReference>
<dbReference type="GO" id="GO:0008893">
    <property type="term" value="F:guanosine-3',5'-bis(diphosphate) 3'-diphosphatase activity"/>
    <property type="evidence" value="ECO:0007669"/>
    <property type="project" value="TreeGrafter"/>
</dbReference>
<evidence type="ECO:0000256" key="3">
    <source>
        <dbReference type="ARBA" id="ARBA00070102"/>
    </source>
</evidence>
<dbReference type="NCBIfam" id="TIGR00691">
    <property type="entry name" value="spoT_relA"/>
    <property type="match status" value="1"/>
</dbReference>
<dbReference type="FunFam" id="1.10.3210.10:FF:000001">
    <property type="entry name" value="GTP pyrophosphokinase RelA"/>
    <property type="match status" value="1"/>
</dbReference>
<dbReference type="InterPro" id="IPR002912">
    <property type="entry name" value="ACT_dom"/>
</dbReference>
<evidence type="ECO:0000256" key="5">
    <source>
        <dbReference type="ARBA" id="ARBA00082153"/>
    </source>
</evidence>
<dbReference type="PANTHER" id="PTHR21262:SF36">
    <property type="entry name" value="BIFUNCTIONAL (P)PPGPP SYNTHASE_HYDROLASE SPOT"/>
    <property type="match status" value="1"/>
</dbReference>
<dbReference type="Pfam" id="PF19296">
    <property type="entry name" value="RelA_AH_RIS"/>
    <property type="match status" value="1"/>
</dbReference>
<feature type="domain" description="HD" evidence="7">
    <location>
        <begin position="60"/>
        <end position="159"/>
    </location>
</feature>
<dbReference type="AlphaFoldDB" id="A0A8S4C211"/>
<dbReference type="InterPro" id="IPR006674">
    <property type="entry name" value="HD_domain"/>
</dbReference>
<keyword evidence="10" id="KW-1185">Reference proteome</keyword>
<dbReference type="Pfam" id="PF04607">
    <property type="entry name" value="RelA_SpoT"/>
    <property type="match status" value="1"/>
</dbReference>
<accession>A0A8S4C211</accession>